<reference evidence="2 3" key="1">
    <citation type="journal article" date="2024" name="J Genomics">
        <title>Draft genome sequencing and assembly of Favolaschia claudopus CIRM-BRFM 2984 isolated from oak limbs.</title>
        <authorList>
            <person name="Navarro D."/>
            <person name="Drula E."/>
            <person name="Chaduli D."/>
            <person name="Cazenave R."/>
            <person name="Ahrendt S."/>
            <person name="Wang J."/>
            <person name="Lipzen A."/>
            <person name="Daum C."/>
            <person name="Barry K."/>
            <person name="Grigoriev I.V."/>
            <person name="Favel A."/>
            <person name="Rosso M.N."/>
            <person name="Martin F."/>
        </authorList>
    </citation>
    <scope>NUCLEOTIDE SEQUENCE [LARGE SCALE GENOMIC DNA]</scope>
    <source>
        <strain evidence="2 3">CIRM-BRFM 2984</strain>
    </source>
</reference>
<evidence type="ECO:0000313" key="2">
    <source>
        <dbReference type="EMBL" id="KAK6996122.1"/>
    </source>
</evidence>
<keyword evidence="1" id="KW-0732">Signal</keyword>
<proteinExistence type="predicted"/>
<dbReference type="Proteomes" id="UP001362999">
    <property type="component" value="Unassembled WGS sequence"/>
</dbReference>
<protein>
    <submittedName>
        <fullName evidence="2">Uncharacterized protein</fullName>
    </submittedName>
</protein>
<sequence length="260" mass="30018">MFSILAAFALVARCWVAVAQLHLYRAPNPSSSSFRGGNFRLRANQLYQTLSTNADLCSMVRELTLNEHHIGDGLDKIATVQLTHLRTLSITLTELRQTQPTPALAHILAQPMLCALYFTSYRYSFPSFNVCWKHCSPNVRHLEIDTSFPSYKTTGSATLQLESLRLGLSMGILEHVHPLHYSDFYPFDLSKLKALSIYLQLPVCWNDLIRCETIKVLELYGSRDQDITKRLDISTFTVRIWWRIIDFHSQWWIRLTGHRM</sequence>
<comment type="caution">
    <text evidence="2">The sequence shown here is derived from an EMBL/GenBank/DDBJ whole genome shotgun (WGS) entry which is preliminary data.</text>
</comment>
<accession>A0AAV9ZXZ2</accession>
<evidence type="ECO:0000256" key="1">
    <source>
        <dbReference type="SAM" id="SignalP"/>
    </source>
</evidence>
<dbReference type="AlphaFoldDB" id="A0AAV9ZXZ2"/>
<name>A0AAV9ZXZ2_9AGAR</name>
<feature type="chain" id="PRO_5043900504" evidence="1">
    <location>
        <begin position="20"/>
        <end position="260"/>
    </location>
</feature>
<organism evidence="2 3">
    <name type="scientific">Favolaschia claudopus</name>
    <dbReference type="NCBI Taxonomy" id="2862362"/>
    <lineage>
        <taxon>Eukaryota</taxon>
        <taxon>Fungi</taxon>
        <taxon>Dikarya</taxon>
        <taxon>Basidiomycota</taxon>
        <taxon>Agaricomycotina</taxon>
        <taxon>Agaricomycetes</taxon>
        <taxon>Agaricomycetidae</taxon>
        <taxon>Agaricales</taxon>
        <taxon>Marasmiineae</taxon>
        <taxon>Mycenaceae</taxon>
        <taxon>Favolaschia</taxon>
    </lineage>
</organism>
<feature type="signal peptide" evidence="1">
    <location>
        <begin position="1"/>
        <end position="19"/>
    </location>
</feature>
<evidence type="ECO:0000313" key="3">
    <source>
        <dbReference type="Proteomes" id="UP001362999"/>
    </source>
</evidence>
<dbReference type="EMBL" id="JAWWNJ010000099">
    <property type="protein sequence ID" value="KAK6996122.1"/>
    <property type="molecule type" value="Genomic_DNA"/>
</dbReference>
<gene>
    <name evidence="2" type="ORF">R3P38DRAFT_3629224</name>
</gene>
<keyword evidence="3" id="KW-1185">Reference proteome</keyword>